<dbReference type="InterPro" id="IPR001452">
    <property type="entry name" value="SH3_domain"/>
</dbReference>
<evidence type="ECO:0000256" key="1">
    <source>
        <dbReference type="ARBA" id="ARBA00022443"/>
    </source>
</evidence>
<sequence length="561" mass="59259">NASRRDTKARLKSVMDRLFGSNNNLVQHSRSTKKTTARKRTKRSVVTRTKTNTVCRTDMPTQNDLNNSSTTATIQEEEEEEEAEDNDAEEEYEVEMLESPAAQDFVVFAYRAQMSDELDLEVGDYVEIFERLRLSGLTTVTTTLTTLAGLAAGSRSALDTLALTANLYPECVAVSAAKTCAPWTAGLFINATAVAAAHHLAAPATAASWDTALQTNVSSAADSLNCNAADPPPVQFWTTYVCLRDLFVLSADCNDFLNAEVPSTPLCADTCDAFNSSISNLLESCPDAPPQLAALAGAAGSNCKNLVSTWASYTNGSACIESVTVDQLSCGFGGDSSAAEAYCSSSAINFSADCCSLFKSAATSSATKVWNKNIANLAAFTTATAATATTNGVGGLSAIAIVGIVIGSVLFVALGSIAWILYSNRTKVFKKGYTVTSPKRSEFSQLRSLDRFNSSNNNTLSSFSSIPPASPPTKDYFASAPEAVSLAVTKSLKVGLLGTGEHKIVEAYTAQLPDELSLKVGGVVEILESHDDGWARGKIKSAAGGHLEGMFPLACVGQQFP</sequence>
<evidence type="ECO:0000256" key="4">
    <source>
        <dbReference type="SAM" id="Phobius"/>
    </source>
</evidence>
<dbReference type="EMBL" id="JADGJH010001615">
    <property type="protein sequence ID" value="KAJ3111597.1"/>
    <property type="molecule type" value="Genomic_DNA"/>
</dbReference>
<feature type="non-terminal residue" evidence="6">
    <location>
        <position position="561"/>
    </location>
</feature>
<feature type="region of interest" description="Disordered" evidence="3">
    <location>
        <begin position="56"/>
        <end position="89"/>
    </location>
</feature>
<feature type="domain" description="SH3" evidence="5">
    <location>
        <begin position="497"/>
        <end position="561"/>
    </location>
</feature>
<evidence type="ECO:0000313" key="7">
    <source>
        <dbReference type="Proteomes" id="UP001211907"/>
    </source>
</evidence>
<dbReference type="CDD" id="cd00174">
    <property type="entry name" value="SH3"/>
    <property type="match status" value="1"/>
</dbReference>
<evidence type="ECO:0000256" key="2">
    <source>
        <dbReference type="PROSITE-ProRule" id="PRU00192"/>
    </source>
</evidence>
<feature type="transmembrane region" description="Helical" evidence="4">
    <location>
        <begin position="398"/>
        <end position="422"/>
    </location>
</feature>
<dbReference type="PANTHER" id="PTHR14167">
    <property type="entry name" value="SH3 DOMAIN-CONTAINING"/>
    <property type="match status" value="1"/>
</dbReference>
<keyword evidence="4" id="KW-1133">Transmembrane helix</keyword>
<organism evidence="6 7">
    <name type="scientific">Physocladia obscura</name>
    <dbReference type="NCBI Taxonomy" id="109957"/>
    <lineage>
        <taxon>Eukaryota</taxon>
        <taxon>Fungi</taxon>
        <taxon>Fungi incertae sedis</taxon>
        <taxon>Chytridiomycota</taxon>
        <taxon>Chytridiomycota incertae sedis</taxon>
        <taxon>Chytridiomycetes</taxon>
        <taxon>Chytridiales</taxon>
        <taxon>Chytriomycetaceae</taxon>
        <taxon>Physocladia</taxon>
    </lineage>
</organism>
<dbReference type="AlphaFoldDB" id="A0AAD5XE40"/>
<dbReference type="PROSITE" id="PS50002">
    <property type="entry name" value="SH3"/>
    <property type="match status" value="1"/>
</dbReference>
<feature type="compositionally biased region" description="Acidic residues" evidence="3">
    <location>
        <begin position="75"/>
        <end position="89"/>
    </location>
</feature>
<reference evidence="6" key="1">
    <citation type="submission" date="2020-05" db="EMBL/GenBank/DDBJ databases">
        <title>Phylogenomic resolution of chytrid fungi.</title>
        <authorList>
            <person name="Stajich J.E."/>
            <person name="Amses K."/>
            <person name="Simmons R."/>
            <person name="Seto K."/>
            <person name="Myers J."/>
            <person name="Bonds A."/>
            <person name="Quandt C.A."/>
            <person name="Barry K."/>
            <person name="Liu P."/>
            <person name="Grigoriev I."/>
            <person name="Longcore J.E."/>
            <person name="James T.Y."/>
        </authorList>
    </citation>
    <scope>NUCLEOTIDE SEQUENCE</scope>
    <source>
        <strain evidence="6">JEL0513</strain>
    </source>
</reference>
<name>A0AAD5XE40_9FUNG</name>
<accession>A0AAD5XE40</accession>
<keyword evidence="4" id="KW-0472">Membrane</keyword>
<dbReference type="Pfam" id="PF00018">
    <property type="entry name" value="SH3_1"/>
    <property type="match status" value="1"/>
</dbReference>
<dbReference type="InterPro" id="IPR050384">
    <property type="entry name" value="Endophilin_SH3RF"/>
</dbReference>
<dbReference type="SUPFAM" id="SSF50044">
    <property type="entry name" value="SH3-domain"/>
    <property type="match status" value="1"/>
</dbReference>
<evidence type="ECO:0000259" key="5">
    <source>
        <dbReference type="PROSITE" id="PS50002"/>
    </source>
</evidence>
<evidence type="ECO:0000313" key="6">
    <source>
        <dbReference type="EMBL" id="KAJ3111597.1"/>
    </source>
</evidence>
<feature type="compositionally biased region" description="Polar residues" evidence="3">
    <location>
        <begin position="59"/>
        <end position="74"/>
    </location>
</feature>
<dbReference type="InterPro" id="IPR036028">
    <property type="entry name" value="SH3-like_dom_sf"/>
</dbReference>
<dbReference type="Proteomes" id="UP001211907">
    <property type="component" value="Unassembled WGS sequence"/>
</dbReference>
<proteinExistence type="predicted"/>
<dbReference type="SMART" id="SM00326">
    <property type="entry name" value="SH3"/>
    <property type="match status" value="1"/>
</dbReference>
<dbReference type="Gene3D" id="2.30.30.40">
    <property type="entry name" value="SH3 Domains"/>
    <property type="match status" value="1"/>
</dbReference>
<gene>
    <name evidence="6" type="ORF">HK100_002634</name>
</gene>
<keyword evidence="7" id="KW-1185">Reference proteome</keyword>
<dbReference type="GO" id="GO:0005737">
    <property type="term" value="C:cytoplasm"/>
    <property type="evidence" value="ECO:0007669"/>
    <property type="project" value="TreeGrafter"/>
</dbReference>
<keyword evidence="1 2" id="KW-0728">SH3 domain</keyword>
<protein>
    <recommendedName>
        <fullName evidence="5">SH3 domain-containing protein</fullName>
    </recommendedName>
</protein>
<dbReference type="PANTHER" id="PTHR14167:SF116">
    <property type="entry name" value="CAP, ISOFORM AC"/>
    <property type="match status" value="1"/>
</dbReference>
<comment type="caution">
    <text evidence="6">The sequence shown here is derived from an EMBL/GenBank/DDBJ whole genome shotgun (WGS) entry which is preliminary data.</text>
</comment>
<keyword evidence="4" id="KW-0812">Transmembrane</keyword>
<evidence type="ECO:0000256" key="3">
    <source>
        <dbReference type="SAM" id="MobiDB-lite"/>
    </source>
</evidence>